<gene>
    <name evidence="3" type="primary">20202477</name>
    <name evidence="2" type="ORF">HELRODRAFT_168760</name>
</gene>
<dbReference type="KEGG" id="hro:HELRODRAFT_168760"/>
<evidence type="ECO:0000313" key="2">
    <source>
        <dbReference type="EMBL" id="ESO08848.1"/>
    </source>
</evidence>
<dbReference type="Proteomes" id="UP000015101">
    <property type="component" value="Unassembled WGS sequence"/>
</dbReference>
<feature type="region of interest" description="Disordered" evidence="1">
    <location>
        <begin position="344"/>
        <end position="364"/>
    </location>
</feature>
<protein>
    <submittedName>
        <fullName evidence="2 3">Uncharacterized protein</fullName>
    </submittedName>
</protein>
<dbReference type="EMBL" id="AMQM01003081">
    <property type="status" value="NOT_ANNOTATED_CDS"/>
    <property type="molecule type" value="Genomic_DNA"/>
</dbReference>
<dbReference type="EnsemblMetazoa" id="HelroT168760">
    <property type="protein sequence ID" value="HelroP168760"/>
    <property type="gene ID" value="HelroG168760"/>
</dbReference>
<accession>T1F0X7</accession>
<dbReference type="CTD" id="20202477"/>
<evidence type="ECO:0000313" key="4">
    <source>
        <dbReference type="Proteomes" id="UP000015101"/>
    </source>
</evidence>
<keyword evidence="4" id="KW-1185">Reference proteome</keyword>
<reference evidence="4" key="1">
    <citation type="submission" date="2012-12" db="EMBL/GenBank/DDBJ databases">
        <authorList>
            <person name="Hellsten U."/>
            <person name="Grimwood J."/>
            <person name="Chapman J.A."/>
            <person name="Shapiro H."/>
            <person name="Aerts A."/>
            <person name="Otillar R.P."/>
            <person name="Terry A.Y."/>
            <person name="Boore J.L."/>
            <person name="Simakov O."/>
            <person name="Marletaz F."/>
            <person name="Cho S.-J."/>
            <person name="Edsinger-Gonzales E."/>
            <person name="Havlak P."/>
            <person name="Kuo D.-H."/>
            <person name="Larsson T."/>
            <person name="Lv J."/>
            <person name="Arendt D."/>
            <person name="Savage R."/>
            <person name="Osoegawa K."/>
            <person name="de Jong P."/>
            <person name="Lindberg D.R."/>
            <person name="Seaver E.C."/>
            <person name="Weisblat D.A."/>
            <person name="Putnam N.H."/>
            <person name="Grigoriev I.V."/>
            <person name="Rokhsar D.S."/>
        </authorList>
    </citation>
    <scope>NUCLEOTIDE SEQUENCE</scope>
</reference>
<reference evidence="3" key="3">
    <citation type="submission" date="2015-06" db="UniProtKB">
        <authorList>
            <consortium name="EnsemblMetazoa"/>
        </authorList>
    </citation>
    <scope>IDENTIFICATION</scope>
</reference>
<evidence type="ECO:0000313" key="3">
    <source>
        <dbReference type="EnsemblMetazoa" id="HelroP168760"/>
    </source>
</evidence>
<dbReference type="InParanoid" id="T1F0X7"/>
<organism evidence="3 4">
    <name type="scientific">Helobdella robusta</name>
    <name type="common">Californian leech</name>
    <dbReference type="NCBI Taxonomy" id="6412"/>
    <lineage>
        <taxon>Eukaryota</taxon>
        <taxon>Metazoa</taxon>
        <taxon>Spiralia</taxon>
        <taxon>Lophotrochozoa</taxon>
        <taxon>Annelida</taxon>
        <taxon>Clitellata</taxon>
        <taxon>Hirudinea</taxon>
        <taxon>Rhynchobdellida</taxon>
        <taxon>Glossiphoniidae</taxon>
        <taxon>Helobdella</taxon>
    </lineage>
</organism>
<dbReference type="AlphaFoldDB" id="T1F0X7"/>
<dbReference type="EMBL" id="KB096023">
    <property type="protein sequence ID" value="ESO08848.1"/>
    <property type="molecule type" value="Genomic_DNA"/>
</dbReference>
<sequence length="428" mass="47867">MFQSNKILFPPSASPFHDSITSHGNTISNNANTNNTATIKFLQSTPSGIQEYFIHHPVAVDKGPDVVNENFLQNCVNSTLSQLQHEEQQFIQQLNSHNYTRPDILNCDRNDRNGVVNVCNNVNNNFFQFHRGSIGNQGIRNNVVDPNSLARMLSQMNAKRKSDDPDSPVPCKVRVNEEKMSACMNDLNLNNKNNNNFCNNNNNNNDNNISYYNNNNSNNNNYYDYSDMGESDFSNNINNNNNCYKSNNNNCSGGNSSSGSDFESAWFAMEEVNRIRNLSEEAAAKGARLEFLSDMKLDFKKNDILPKAVVDEIVKPGLQLVLWKAPGSDVFNEIKGYLENSKTENNAKTSANEKRNGEENIDGGAGGKKFLASKGVTNDYSFDIDLDDIDYDLNPNDTKSAFRGFICPSDVPLPDEVDFDSIEDMIVS</sequence>
<name>T1F0X7_HELRO</name>
<dbReference type="GeneID" id="20202477"/>
<proteinExistence type="predicted"/>
<dbReference type="RefSeq" id="XP_009012870.1">
    <property type="nucleotide sequence ID" value="XM_009014622.1"/>
</dbReference>
<dbReference type="HOGENOM" id="CLU_641382_0_0_1"/>
<evidence type="ECO:0000256" key="1">
    <source>
        <dbReference type="SAM" id="MobiDB-lite"/>
    </source>
</evidence>
<reference evidence="2 4" key="2">
    <citation type="journal article" date="2013" name="Nature">
        <title>Insights into bilaterian evolution from three spiralian genomes.</title>
        <authorList>
            <person name="Simakov O."/>
            <person name="Marletaz F."/>
            <person name="Cho S.J."/>
            <person name="Edsinger-Gonzales E."/>
            <person name="Havlak P."/>
            <person name="Hellsten U."/>
            <person name="Kuo D.H."/>
            <person name="Larsson T."/>
            <person name="Lv J."/>
            <person name="Arendt D."/>
            <person name="Savage R."/>
            <person name="Osoegawa K."/>
            <person name="de Jong P."/>
            <person name="Grimwood J."/>
            <person name="Chapman J.A."/>
            <person name="Shapiro H."/>
            <person name="Aerts A."/>
            <person name="Otillar R.P."/>
            <person name="Terry A.Y."/>
            <person name="Boore J.L."/>
            <person name="Grigoriev I.V."/>
            <person name="Lindberg D.R."/>
            <person name="Seaver E.C."/>
            <person name="Weisblat D.A."/>
            <person name="Putnam N.H."/>
            <person name="Rokhsar D.S."/>
        </authorList>
    </citation>
    <scope>NUCLEOTIDE SEQUENCE</scope>
</reference>